<dbReference type="SMART" id="SM00382">
    <property type="entry name" value="AAA"/>
    <property type="match status" value="1"/>
</dbReference>
<evidence type="ECO:0000313" key="8">
    <source>
        <dbReference type="Proteomes" id="UP000594637"/>
    </source>
</evidence>
<dbReference type="CDD" id="cd03230">
    <property type="entry name" value="ABC_DR_subfamily_A"/>
    <property type="match status" value="1"/>
</dbReference>
<dbReference type="PROSITE" id="PS00211">
    <property type="entry name" value="ABC_TRANSPORTER_1"/>
    <property type="match status" value="1"/>
</dbReference>
<sequence length="314" mass="32570">MNSHHTSPAVEVTDLTKVFGTGTRAVRAVDGLTLTIDQGEIVAFLGPNGAGKTTTLDTLLGLRSPTSGNVRVLGTSPHRAVAAGDLGVVLQTDGLIPDYTVAETLRAVASVQGGHATTDLAGLAASTGLTPILRRRVARCSGGELQRLRLALALVADPRLLVLDEPTAGMDVTARTAFWDTMRVQAHGGRTILFATHYLEEAAAFADRIVIIARGRLVADGTVDEIRALGEGAVVSATWEGLDEPALAAALKVSGLADSVLGTALRGEHVEIRTSAPDDVARWLLTATPAAHLGINAVSLNEVFTALTDDDAVA</sequence>
<dbReference type="AlphaFoldDB" id="A0A7T0PWX2"/>
<feature type="domain" description="ABC transporter" evidence="6">
    <location>
        <begin position="10"/>
        <end position="239"/>
    </location>
</feature>
<dbReference type="GO" id="GO:0046677">
    <property type="term" value="P:response to antibiotic"/>
    <property type="evidence" value="ECO:0007669"/>
    <property type="project" value="UniProtKB-KW"/>
</dbReference>
<dbReference type="KEGG" id="arep:ID810_04635"/>
<dbReference type="InterPro" id="IPR027417">
    <property type="entry name" value="P-loop_NTPase"/>
</dbReference>
<keyword evidence="8" id="KW-1185">Reference proteome</keyword>
<dbReference type="InterPro" id="IPR003439">
    <property type="entry name" value="ABC_transporter-like_ATP-bd"/>
</dbReference>
<dbReference type="Gene3D" id="3.40.50.300">
    <property type="entry name" value="P-loop containing nucleotide triphosphate hydrolases"/>
    <property type="match status" value="1"/>
</dbReference>
<protein>
    <submittedName>
        <fullName evidence="7">ABC transporter ATP-binding protein</fullName>
    </submittedName>
</protein>
<dbReference type="PANTHER" id="PTHR42711">
    <property type="entry name" value="ABC TRANSPORTER ATP-BINDING PROTEIN"/>
    <property type="match status" value="1"/>
</dbReference>
<keyword evidence="3" id="KW-0547">Nucleotide-binding</keyword>
<evidence type="ECO:0000259" key="6">
    <source>
        <dbReference type="PROSITE" id="PS50893"/>
    </source>
</evidence>
<keyword evidence="5" id="KW-0046">Antibiotic resistance</keyword>
<dbReference type="InterPro" id="IPR017871">
    <property type="entry name" value="ABC_transporter-like_CS"/>
</dbReference>
<evidence type="ECO:0000256" key="4">
    <source>
        <dbReference type="ARBA" id="ARBA00022840"/>
    </source>
</evidence>
<dbReference type="Proteomes" id="UP000594637">
    <property type="component" value="Chromosome"/>
</dbReference>
<dbReference type="SUPFAM" id="SSF52540">
    <property type="entry name" value="P-loop containing nucleoside triphosphate hydrolases"/>
    <property type="match status" value="1"/>
</dbReference>
<evidence type="ECO:0000313" key="7">
    <source>
        <dbReference type="EMBL" id="QPL06204.1"/>
    </source>
</evidence>
<gene>
    <name evidence="7" type="ORF">ID810_04635</name>
</gene>
<comment type="subcellular location">
    <subcellularLocation>
        <location evidence="1">Cell membrane</location>
        <topology evidence="1">Peripheral membrane protein</topology>
    </subcellularLocation>
</comment>
<accession>A0A7T0PWX2</accession>
<evidence type="ECO:0000256" key="1">
    <source>
        <dbReference type="ARBA" id="ARBA00004202"/>
    </source>
</evidence>
<proteinExistence type="predicted"/>
<evidence type="ECO:0000256" key="2">
    <source>
        <dbReference type="ARBA" id="ARBA00022448"/>
    </source>
</evidence>
<dbReference type="PANTHER" id="PTHR42711:SF17">
    <property type="entry name" value="ABC TRANSPORTER ATP-BINDING PROTEIN"/>
    <property type="match status" value="1"/>
</dbReference>
<dbReference type="Pfam" id="PF00005">
    <property type="entry name" value="ABC_tran"/>
    <property type="match status" value="1"/>
</dbReference>
<dbReference type="PROSITE" id="PS50893">
    <property type="entry name" value="ABC_TRANSPORTER_2"/>
    <property type="match status" value="1"/>
</dbReference>
<organism evidence="7 8">
    <name type="scientific">Actinomyces respiraculi</name>
    <dbReference type="NCBI Taxonomy" id="2744574"/>
    <lineage>
        <taxon>Bacteria</taxon>
        <taxon>Bacillati</taxon>
        <taxon>Actinomycetota</taxon>
        <taxon>Actinomycetes</taxon>
        <taxon>Actinomycetales</taxon>
        <taxon>Actinomycetaceae</taxon>
        <taxon>Actinomyces</taxon>
    </lineage>
</organism>
<evidence type="ECO:0000256" key="5">
    <source>
        <dbReference type="ARBA" id="ARBA00023251"/>
    </source>
</evidence>
<dbReference type="RefSeq" id="WP_166855414.1">
    <property type="nucleotide sequence ID" value="NZ_CP063989.1"/>
</dbReference>
<dbReference type="GO" id="GO:0005886">
    <property type="term" value="C:plasma membrane"/>
    <property type="evidence" value="ECO:0007669"/>
    <property type="project" value="UniProtKB-SubCell"/>
</dbReference>
<name>A0A7T0PWX2_9ACTO</name>
<dbReference type="InterPro" id="IPR050763">
    <property type="entry name" value="ABC_transporter_ATP-binding"/>
</dbReference>
<dbReference type="InterPro" id="IPR003593">
    <property type="entry name" value="AAA+_ATPase"/>
</dbReference>
<keyword evidence="4 7" id="KW-0067">ATP-binding</keyword>
<dbReference type="GO" id="GO:0005524">
    <property type="term" value="F:ATP binding"/>
    <property type="evidence" value="ECO:0007669"/>
    <property type="project" value="UniProtKB-KW"/>
</dbReference>
<reference evidence="7 8" key="1">
    <citation type="submission" date="2020-11" db="EMBL/GenBank/DDBJ databases">
        <title>Actinomyces sp. ZJ750.</title>
        <authorList>
            <person name="Zhou J."/>
        </authorList>
    </citation>
    <scope>NUCLEOTIDE SEQUENCE [LARGE SCALE GENOMIC DNA]</scope>
    <source>
        <strain evidence="7 8">ZJ750</strain>
    </source>
</reference>
<dbReference type="EMBL" id="CP063989">
    <property type="protein sequence ID" value="QPL06204.1"/>
    <property type="molecule type" value="Genomic_DNA"/>
</dbReference>
<keyword evidence="2" id="KW-0813">Transport</keyword>
<evidence type="ECO:0000256" key="3">
    <source>
        <dbReference type="ARBA" id="ARBA00022741"/>
    </source>
</evidence>
<dbReference type="GO" id="GO:0016887">
    <property type="term" value="F:ATP hydrolysis activity"/>
    <property type="evidence" value="ECO:0007669"/>
    <property type="project" value="InterPro"/>
</dbReference>